<dbReference type="Proteomes" id="UP000886818">
    <property type="component" value="Chromosome"/>
</dbReference>
<evidence type="ECO:0000256" key="2">
    <source>
        <dbReference type="ARBA" id="ARBA00009477"/>
    </source>
</evidence>
<evidence type="ECO:0000259" key="5">
    <source>
        <dbReference type="Pfam" id="PF25984"/>
    </source>
</evidence>
<dbReference type="InterPro" id="IPR058636">
    <property type="entry name" value="Beta-barrel_YknX"/>
</dbReference>
<dbReference type="InterPro" id="IPR050465">
    <property type="entry name" value="UPF0194_transport"/>
</dbReference>
<keyword evidence="9" id="KW-1185">Reference proteome</keyword>
<evidence type="ECO:0000313" key="8">
    <source>
        <dbReference type="EMBL" id="QXM05209.1"/>
    </source>
</evidence>
<dbReference type="InterPro" id="IPR058637">
    <property type="entry name" value="YknX-like_C"/>
</dbReference>
<evidence type="ECO:0000259" key="6">
    <source>
        <dbReference type="Pfam" id="PF25989"/>
    </source>
</evidence>
<sequence length="412" mass="46556">MLKGKKKKVLIIATIIAVMFAIGIGKVKASKKGQTPIMSVETVEIKKQNIESHIQVTGQILSMDKREIVSDVEEKIEKMLVEKGQKVEKGQVLMELEKTDILYKIKEAQASLSIAENDLEQLKAELEIELSNAEIKYKDAKDNYEKNKQLYEANALSKSELDDSKNNLDEMYNQYALVKKKIGDRENTGEIAKKKKQIKLAKLQLEKANEDLKKYTIKSPITGTIVDMKISESGIIENHVPLMYIQDVDHLEIVTDVNEYDASKIKIGDSVKITGDAFEGKEYKGKVEYVGPFAKTVQTGRGKENVVEIKVAIEDIDSYLKPGFSAKMDILTESKKDTYVLPYEAIYTKKNGDKVIFIVRNGKVKEQKIETGIESDLEIEVIGKELKEKDRVIMNPTENIKDGIEVKENKVM</sequence>
<name>A0ABX8R842_9CLOT</name>
<evidence type="ECO:0000256" key="1">
    <source>
        <dbReference type="ARBA" id="ARBA00004196"/>
    </source>
</evidence>
<accession>A0ABX8R842</accession>
<dbReference type="InterPro" id="IPR058639">
    <property type="entry name" value="BSH_YknX-like"/>
</dbReference>
<dbReference type="Pfam" id="PF25984">
    <property type="entry name" value="BSH_YknX"/>
    <property type="match status" value="1"/>
</dbReference>
<evidence type="ECO:0000259" key="7">
    <source>
        <dbReference type="Pfam" id="PF25990"/>
    </source>
</evidence>
<evidence type="ECO:0000313" key="9">
    <source>
        <dbReference type="Proteomes" id="UP000886818"/>
    </source>
</evidence>
<reference evidence="8" key="1">
    <citation type="submission" date="2021-07" db="EMBL/GenBank/DDBJ databases">
        <title>Complete genome sequence of Crassaminicella sp. 143-21, isolated from a deep-sea hydrothermal vent.</title>
        <authorList>
            <person name="Li X."/>
        </authorList>
    </citation>
    <scope>NUCLEOTIDE SEQUENCE</scope>
    <source>
        <strain evidence="8">143-21</strain>
    </source>
</reference>
<dbReference type="Pfam" id="PF25990">
    <property type="entry name" value="Beta-barrel_YknX"/>
    <property type="match status" value="1"/>
</dbReference>
<dbReference type="PANTHER" id="PTHR32347:SF14">
    <property type="entry name" value="EFFLUX SYSTEM COMPONENT YKNX-RELATED"/>
    <property type="match status" value="1"/>
</dbReference>
<protein>
    <submittedName>
        <fullName evidence="8">Efflux RND transporter periplasmic adaptor subunit</fullName>
    </submittedName>
</protein>
<feature type="domain" description="YknX-like barrel-sandwich hybrid" evidence="5">
    <location>
        <begin position="74"/>
        <end position="230"/>
    </location>
</feature>
<evidence type="ECO:0000256" key="4">
    <source>
        <dbReference type="SAM" id="Coils"/>
    </source>
</evidence>
<dbReference type="PANTHER" id="PTHR32347">
    <property type="entry name" value="EFFLUX SYSTEM COMPONENT YKNX-RELATED"/>
    <property type="match status" value="1"/>
</dbReference>
<comment type="similarity">
    <text evidence="2">Belongs to the membrane fusion protein (MFP) (TC 8.A.1) family.</text>
</comment>
<feature type="domain" description="YknX-like beta-barrel" evidence="7">
    <location>
        <begin position="252"/>
        <end position="330"/>
    </location>
</feature>
<feature type="domain" description="YknX-like C-terminal permuted SH3-like" evidence="6">
    <location>
        <begin position="340"/>
        <end position="407"/>
    </location>
</feature>
<dbReference type="NCBIfam" id="TIGR01730">
    <property type="entry name" value="RND_mfp"/>
    <property type="match status" value="1"/>
</dbReference>
<proteinExistence type="inferred from homology"/>
<dbReference type="RefSeq" id="WP_218281909.1">
    <property type="nucleotide sequence ID" value="NZ_CP078093.1"/>
</dbReference>
<keyword evidence="3 4" id="KW-0175">Coiled coil</keyword>
<comment type="subcellular location">
    <subcellularLocation>
        <location evidence="1">Cell envelope</location>
    </subcellularLocation>
</comment>
<evidence type="ECO:0000256" key="3">
    <source>
        <dbReference type="ARBA" id="ARBA00023054"/>
    </source>
</evidence>
<gene>
    <name evidence="8" type="ORF">KVH43_07335</name>
</gene>
<dbReference type="InterPro" id="IPR006143">
    <property type="entry name" value="RND_pump_MFP"/>
</dbReference>
<dbReference type="EMBL" id="CP078093">
    <property type="protein sequence ID" value="QXM05209.1"/>
    <property type="molecule type" value="Genomic_DNA"/>
</dbReference>
<feature type="coiled-coil region" evidence="4">
    <location>
        <begin position="105"/>
        <end position="218"/>
    </location>
</feature>
<dbReference type="Pfam" id="PF25989">
    <property type="entry name" value="YknX_C"/>
    <property type="match status" value="1"/>
</dbReference>
<organism evidence="8 9">
    <name type="scientific">Crassaminicella indica</name>
    <dbReference type="NCBI Taxonomy" id="2855394"/>
    <lineage>
        <taxon>Bacteria</taxon>
        <taxon>Bacillati</taxon>
        <taxon>Bacillota</taxon>
        <taxon>Clostridia</taxon>
        <taxon>Eubacteriales</taxon>
        <taxon>Clostridiaceae</taxon>
        <taxon>Crassaminicella</taxon>
    </lineage>
</organism>